<evidence type="ECO:0000256" key="4">
    <source>
        <dbReference type="ARBA" id="ARBA00022692"/>
    </source>
</evidence>
<dbReference type="RefSeq" id="WP_270105300.1">
    <property type="nucleotide sequence ID" value="NZ_CP121252.1"/>
</dbReference>
<proteinExistence type="inferred from homology"/>
<comment type="similarity">
    <text evidence="2">Belongs to the CPA3 antiporters (TC 2.A.63) subunit E family.</text>
</comment>
<evidence type="ECO:0000313" key="7">
    <source>
        <dbReference type="EMBL" id="WFP15271.1"/>
    </source>
</evidence>
<keyword evidence="5" id="KW-1133">Transmembrane helix</keyword>
<evidence type="ECO:0000313" key="8">
    <source>
        <dbReference type="Proteomes" id="UP001219037"/>
    </source>
</evidence>
<name>A0ABY8H2N1_9MICC</name>
<sequence>MSWLTWPFRLFVFSLWYAKALVESNRAVLKDNLTPGIDARSGIARVSTRCTTDTEITVLSALITLTPGTLTIGTRIDDDGTRILYVHSLYNDDADEVRADTAVMESRMLHALRRKGDRA</sequence>
<evidence type="ECO:0000256" key="1">
    <source>
        <dbReference type="ARBA" id="ARBA00004651"/>
    </source>
</evidence>
<keyword evidence="6" id="KW-0472">Membrane</keyword>
<dbReference type="PANTHER" id="PTHR34584">
    <property type="entry name" value="NA(+)/H(+) ANTIPORTER SUBUNIT E1"/>
    <property type="match status" value="1"/>
</dbReference>
<evidence type="ECO:0000256" key="5">
    <source>
        <dbReference type="ARBA" id="ARBA00022989"/>
    </source>
</evidence>
<keyword evidence="3" id="KW-1003">Cell membrane</keyword>
<gene>
    <name evidence="7" type="ORF">P8192_07465</name>
</gene>
<evidence type="ECO:0000256" key="3">
    <source>
        <dbReference type="ARBA" id="ARBA00022475"/>
    </source>
</evidence>
<evidence type="ECO:0000256" key="2">
    <source>
        <dbReference type="ARBA" id="ARBA00006228"/>
    </source>
</evidence>
<reference evidence="7 8" key="1">
    <citation type="submission" date="2023-04" db="EMBL/GenBank/DDBJ databases">
        <title>Funneling lignin-derived compounds into biodiesel using alkali-halophilic Citricoccus sp. P2.</title>
        <authorList>
            <person name="Luo C.-B."/>
        </authorList>
    </citation>
    <scope>NUCLEOTIDE SEQUENCE [LARGE SCALE GENOMIC DNA]</scope>
    <source>
        <strain evidence="7 8">P2</strain>
    </source>
</reference>
<keyword evidence="4" id="KW-0812">Transmembrane</keyword>
<accession>A0ABY8H2N1</accession>
<dbReference type="PANTHER" id="PTHR34584:SF1">
    <property type="entry name" value="NA(+)_H(+) ANTIPORTER SUBUNIT E1"/>
    <property type="match status" value="1"/>
</dbReference>
<evidence type="ECO:0000256" key="6">
    <source>
        <dbReference type="ARBA" id="ARBA00023136"/>
    </source>
</evidence>
<protein>
    <submittedName>
        <fullName evidence="7">Na+/H+ antiporter subunit E</fullName>
    </submittedName>
</protein>
<dbReference type="EMBL" id="CP121252">
    <property type="protein sequence ID" value="WFP15271.1"/>
    <property type="molecule type" value="Genomic_DNA"/>
</dbReference>
<dbReference type="InterPro" id="IPR002758">
    <property type="entry name" value="Cation_antiport_E"/>
</dbReference>
<dbReference type="Proteomes" id="UP001219037">
    <property type="component" value="Chromosome"/>
</dbReference>
<organism evidence="7 8">
    <name type="scientific">Citricoccus muralis</name>
    <dbReference type="NCBI Taxonomy" id="169134"/>
    <lineage>
        <taxon>Bacteria</taxon>
        <taxon>Bacillati</taxon>
        <taxon>Actinomycetota</taxon>
        <taxon>Actinomycetes</taxon>
        <taxon>Micrococcales</taxon>
        <taxon>Micrococcaceae</taxon>
        <taxon>Citricoccus</taxon>
    </lineage>
</organism>
<dbReference type="Pfam" id="PF01899">
    <property type="entry name" value="MNHE"/>
    <property type="match status" value="1"/>
</dbReference>
<comment type="subcellular location">
    <subcellularLocation>
        <location evidence="1">Cell membrane</location>
        <topology evidence="1">Multi-pass membrane protein</topology>
    </subcellularLocation>
</comment>
<keyword evidence="8" id="KW-1185">Reference proteome</keyword>